<dbReference type="Pfam" id="PF02624">
    <property type="entry name" value="YcaO"/>
    <property type="match status" value="1"/>
</dbReference>
<dbReference type="EMBL" id="FNFC01000003">
    <property type="protein sequence ID" value="SDJ42364.1"/>
    <property type="molecule type" value="Genomic_DNA"/>
</dbReference>
<dbReference type="GO" id="GO:0005840">
    <property type="term" value="C:ribosome"/>
    <property type="evidence" value="ECO:0007669"/>
    <property type="project" value="UniProtKB-KW"/>
</dbReference>
<sequence length="565" mass="60626">MTVGIVGSGPAAAAAEAALGDVGVDTERRDRTELADLELAVVVGQVGDDRFDLVNERALEIGLQWVAVELGGVGGIPIVDAAVAGFGPETGCYECLSGRVNANLDPQAEPAAAPAPHTSRFAGAVAGREAVRAVESDADIFGRVVVVPFNEREFLPLPNCACDTGRDRDLPREYIERDLDDSLTRAERAFDDMLGIVQEVGEAQSFPVPYYLAQSCDTAGFSDVSAARDAAGVAPDWDGAFMRALGEALERYCAGIYRVDSFETGTPAEISNAVEPASFVTRDEADGAEIEWVPGEDLSTREEAMLPAEFVHFPPPSRRYRPPITTGLGLGNSDIEALLSGLYEVVERDATMLSWYSTFDPLELDIDDEVFGTMTERARSEDLSVTPMLVTQDIDVPVVAVAVHRDAWPRFALGSDADLDVSAAARSALAEALQNWMELDGMGEDAARDALGEIGRYARFPDTARAYVETEATIPAHSVGPAEIPTGAQALDEVVARVTDAGLSAYAVRTTTRDVERLGFEAVRVTVPEAQPMCFGDIYFGERASRVPGELGFSPRLDYDHHPFP</sequence>
<dbReference type="Gene3D" id="3.40.50.720">
    <property type="entry name" value="NAD(P)-binding Rossmann-like Domain"/>
    <property type="match status" value="1"/>
</dbReference>
<dbReference type="NCBIfam" id="TIGR03604">
    <property type="entry name" value="TOMM_cyclo_SagD"/>
    <property type="match status" value="1"/>
</dbReference>
<evidence type="ECO:0000259" key="1">
    <source>
        <dbReference type="PROSITE" id="PS51664"/>
    </source>
</evidence>
<protein>
    <submittedName>
        <fullName evidence="2">Ribosomal protein S12 methylthiotransferase accessory factor</fullName>
    </submittedName>
</protein>
<evidence type="ECO:0000313" key="2">
    <source>
        <dbReference type="EMBL" id="SDJ42364.1"/>
    </source>
</evidence>
<accession>A0A1G8TLU3</accession>
<dbReference type="GO" id="GO:0016740">
    <property type="term" value="F:transferase activity"/>
    <property type="evidence" value="ECO:0007669"/>
    <property type="project" value="UniProtKB-KW"/>
</dbReference>
<proteinExistence type="predicted"/>
<dbReference type="InterPro" id="IPR003776">
    <property type="entry name" value="YcaO-like_dom"/>
</dbReference>
<organism evidence="2 3">
    <name type="scientific">Halovenus aranensis</name>
    <dbReference type="NCBI Taxonomy" id="890420"/>
    <lineage>
        <taxon>Archaea</taxon>
        <taxon>Methanobacteriati</taxon>
        <taxon>Methanobacteriota</taxon>
        <taxon>Stenosarchaea group</taxon>
        <taxon>Halobacteria</taxon>
        <taxon>Halobacteriales</taxon>
        <taxon>Haloarculaceae</taxon>
        <taxon>Halovenus</taxon>
    </lineage>
</organism>
<name>A0A1G8TLU3_9EURY</name>
<dbReference type="OrthoDB" id="7433at2157"/>
<dbReference type="Gene3D" id="3.30.1330.230">
    <property type="match status" value="1"/>
</dbReference>
<dbReference type="Gene3D" id="3.30.160.660">
    <property type="match status" value="1"/>
</dbReference>
<keyword evidence="3" id="KW-1185">Reference proteome</keyword>
<dbReference type="PANTHER" id="PTHR37809">
    <property type="entry name" value="RIBOSOMAL PROTEIN S12 METHYLTHIOTRANSFERASE ACCESSORY FACTOR YCAO"/>
    <property type="match status" value="1"/>
</dbReference>
<dbReference type="PANTHER" id="PTHR37809:SF1">
    <property type="entry name" value="RIBOSOMAL PROTEIN S12 METHYLTHIOTRANSFERASE ACCESSORY FACTOR YCAO"/>
    <property type="match status" value="1"/>
</dbReference>
<dbReference type="Proteomes" id="UP000198856">
    <property type="component" value="Unassembled WGS sequence"/>
</dbReference>
<evidence type="ECO:0000313" key="3">
    <source>
        <dbReference type="Proteomes" id="UP000198856"/>
    </source>
</evidence>
<dbReference type="Gene3D" id="3.30.40.250">
    <property type="match status" value="1"/>
</dbReference>
<feature type="domain" description="YcaO" evidence="1">
    <location>
        <begin position="232"/>
        <end position="565"/>
    </location>
</feature>
<keyword evidence="2" id="KW-0808">Transferase</keyword>
<gene>
    <name evidence="2" type="ORF">SAMN05216226_103136</name>
</gene>
<dbReference type="STRING" id="890420.SAMN05216226_103136"/>
<dbReference type="PROSITE" id="PS51664">
    <property type="entry name" value="YCAO"/>
    <property type="match status" value="1"/>
</dbReference>
<dbReference type="InterPro" id="IPR027624">
    <property type="entry name" value="TOMM_cyclo_SagD"/>
</dbReference>
<reference evidence="2 3" key="1">
    <citation type="submission" date="2016-10" db="EMBL/GenBank/DDBJ databases">
        <authorList>
            <person name="de Groot N.N."/>
        </authorList>
    </citation>
    <scope>NUCLEOTIDE SEQUENCE [LARGE SCALE GENOMIC DNA]</scope>
    <source>
        <strain evidence="2 3">IBRC-M10015</strain>
    </source>
</reference>
<dbReference type="RefSeq" id="WP_092699735.1">
    <property type="nucleotide sequence ID" value="NZ_FNFC01000003.1"/>
</dbReference>
<dbReference type="AlphaFoldDB" id="A0A1G8TLU3"/>
<keyword evidence="2" id="KW-0689">Ribosomal protein</keyword>
<keyword evidence="2" id="KW-0687">Ribonucleoprotein</keyword>